<protein>
    <recommendedName>
        <fullName evidence="2">EF-hand domain-containing protein</fullName>
    </recommendedName>
</protein>
<keyword evidence="1" id="KW-0812">Transmembrane</keyword>
<dbReference type="InterPro" id="IPR039564">
    <property type="entry name" value="Peptidase_C39-like"/>
</dbReference>
<dbReference type="Proteomes" id="UP000229901">
    <property type="component" value="Unassembled WGS sequence"/>
</dbReference>
<gene>
    <name evidence="3" type="ORF">COT97_00980</name>
</gene>
<dbReference type="PROSITE" id="PS50222">
    <property type="entry name" value="EF_HAND_2"/>
    <property type="match status" value="1"/>
</dbReference>
<dbReference type="PROSITE" id="PS00018">
    <property type="entry name" value="EF_HAND_1"/>
    <property type="match status" value="1"/>
</dbReference>
<proteinExistence type="predicted"/>
<name>A0A2H0V5Z7_9BACT</name>
<evidence type="ECO:0000313" key="4">
    <source>
        <dbReference type="Proteomes" id="UP000229901"/>
    </source>
</evidence>
<organism evidence="3 4">
    <name type="scientific">Candidatus Falkowbacteria bacterium CG10_big_fil_rev_8_21_14_0_10_39_11</name>
    <dbReference type="NCBI Taxonomy" id="1974565"/>
    <lineage>
        <taxon>Bacteria</taxon>
        <taxon>Candidatus Falkowiibacteriota</taxon>
    </lineage>
</organism>
<evidence type="ECO:0000313" key="3">
    <source>
        <dbReference type="EMBL" id="PIR94503.1"/>
    </source>
</evidence>
<evidence type="ECO:0000256" key="1">
    <source>
        <dbReference type="SAM" id="Phobius"/>
    </source>
</evidence>
<dbReference type="Gene3D" id="3.90.70.10">
    <property type="entry name" value="Cysteine proteinases"/>
    <property type="match status" value="1"/>
</dbReference>
<evidence type="ECO:0000259" key="2">
    <source>
        <dbReference type="PROSITE" id="PS50222"/>
    </source>
</evidence>
<reference evidence="4" key="1">
    <citation type="submission" date="2017-09" db="EMBL/GenBank/DDBJ databases">
        <title>Depth-based differentiation of microbial function through sediment-hosted aquifers and enrichment of novel symbionts in the deep terrestrial subsurface.</title>
        <authorList>
            <person name="Probst A.J."/>
            <person name="Ladd B."/>
            <person name="Jarett J.K."/>
            <person name="Geller-Mcgrath D.E."/>
            <person name="Sieber C.M.K."/>
            <person name="Emerson J.B."/>
            <person name="Anantharaman K."/>
            <person name="Thomas B.C."/>
            <person name="Malmstrom R."/>
            <person name="Stieglmeier M."/>
            <person name="Klingl A."/>
            <person name="Woyke T."/>
            <person name="Ryan C.M."/>
            <person name="Banfield J.F."/>
        </authorList>
    </citation>
    <scope>NUCLEOTIDE SEQUENCE [LARGE SCALE GENOMIC DNA]</scope>
</reference>
<sequence>MRPRLYEVYLTVTKMNIGESRGRFVNFMKRILLITILFVIPITALAAFDIDFTSQAPKGDWSQPWQDACEETSIVMVDAFYNDYNLDSDKAAQKIKTIFAIKEKFFGPSYDETAGLIVELINKHLPWEARLVKNPTIDQITFELDTNHPVIVPVHGGTLVNDHYKSNSIDYHMLVLVGYDESRQEFIAHDPGTRYGFRYHYSYSVVMAAMHDFLPNNKTLDGQKVVIFTTNKIIDSAETDGDNDGLLKFEELKWGTNLAQSDTDKDGFLDGEEVRAGYSPLVNELNIKDKSLVRDSSTLRIYLIDGKIKRHIQTLPTLFGYGQLYGSVINVSNKFISQFTNGQPIG</sequence>
<keyword evidence="1" id="KW-0472">Membrane</keyword>
<keyword evidence="1" id="KW-1133">Transmembrane helix</keyword>
<dbReference type="Pfam" id="PF13529">
    <property type="entry name" value="Peptidase_C39_2"/>
    <property type="match status" value="1"/>
</dbReference>
<dbReference type="EMBL" id="PFAP01000004">
    <property type="protein sequence ID" value="PIR94503.1"/>
    <property type="molecule type" value="Genomic_DNA"/>
</dbReference>
<dbReference type="InterPro" id="IPR018247">
    <property type="entry name" value="EF_Hand_1_Ca_BS"/>
</dbReference>
<dbReference type="InterPro" id="IPR002048">
    <property type="entry name" value="EF_hand_dom"/>
</dbReference>
<feature type="domain" description="EF-hand" evidence="2">
    <location>
        <begin position="249"/>
        <end position="284"/>
    </location>
</feature>
<comment type="caution">
    <text evidence="3">The sequence shown here is derived from an EMBL/GenBank/DDBJ whole genome shotgun (WGS) entry which is preliminary data.</text>
</comment>
<dbReference type="AlphaFoldDB" id="A0A2H0V5Z7"/>
<accession>A0A2H0V5Z7</accession>
<feature type="transmembrane region" description="Helical" evidence="1">
    <location>
        <begin position="31"/>
        <end position="48"/>
    </location>
</feature>
<dbReference type="GO" id="GO:0005509">
    <property type="term" value="F:calcium ion binding"/>
    <property type="evidence" value="ECO:0007669"/>
    <property type="project" value="InterPro"/>
</dbReference>